<gene>
    <name evidence="1" type="ORF">NCTC10801_01938</name>
</gene>
<dbReference type="Proteomes" id="UP000254649">
    <property type="component" value="Unassembled WGS sequence"/>
</dbReference>
<protein>
    <submittedName>
        <fullName evidence="1">DNA methylase</fullName>
    </submittedName>
</protein>
<sequence>MTDKQFDKDTWQTPQYVFNWLDSRFLFDVDGCANNRNNLCFYWIGKGCDEDSDNSENLCVDFTSQETIEKLNDLSLSICRNVRIFVNPPYSDVSPFIKQAKRLRDKGHTVVMLLNNDKSTQWYQQHIHNVANEVIDIIGGRIAFIHPVTGKEIKGNSKGQMVVVFDPTMGDFVQRTVSLDFIKKVGGYFTREQVENGKVSDD</sequence>
<dbReference type="REBASE" id="375756">
    <property type="entry name" value="M.Aro10801ORF1938P"/>
</dbReference>
<dbReference type="GO" id="GO:0032259">
    <property type="term" value="P:methylation"/>
    <property type="evidence" value="ECO:0007669"/>
    <property type="project" value="UniProtKB-KW"/>
</dbReference>
<keyword evidence="1" id="KW-0489">Methyltransferase</keyword>
<keyword evidence="1" id="KW-0808">Transferase</keyword>
<proteinExistence type="predicted"/>
<name>A0A380TXX6_9PAST</name>
<dbReference type="GO" id="GO:0009307">
    <property type="term" value="P:DNA restriction-modification system"/>
    <property type="evidence" value="ECO:0007669"/>
    <property type="project" value="InterPro"/>
</dbReference>
<dbReference type="GO" id="GO:0009007">
    <property type="term" value="F:site-specific DNA-methyltransferase (adenine-specific) activity"/>
    <property type="evidence" value="ECO:0007669"/>
    <property type="project" value="InterPro"/>
</dbReference>
<keyword evidence="2" id="KW-1185">Reference proteome</keyword>
<dbReference type="InterPro" id="IPR008593">
    <property type="entry name" value="Dam_MeTrfase"/>
</dbReference>
<organism evidence="1 2">
    <name type="scientific">[Actinobacillus] rossii</name>
    <dbReference type="NCBI Taxonomy" id="123820"/>
    <lineage>
        <taxon>Bacteria</taxon>
        <taxon>Pseudomonadati</taxon>
        <taxon>Pseudomonadota</taxon>
        <taxon>Gammaproteobacteria</taxon>
        <taxon>Pasteurellales</taxon>
        <taxon>Pasteurellaceae</taxon>
    </lineage>
</organism>
<dbReference type="Pfam" id="PF05869">
    <property type="entry name" value="Dam"/>
    <property type="match status" value="1"/>
</dbReference>
<dbReference type="AlphaFoldDB" id="A0A380TXX6"/>
<dbReference type="GO" id="GO:0003677">
    <property type="term" value="F:DNA binding"/>
    <property type="evidence" value="ECO:0007669"/>
    <property type="project" value="InterPro"/>
</dbReference>
<dbReference type="OrthoDB" id="5288620at2"/>
<dbReference type="EMBL" id="UFRQ01000003">
    <property type="protein sequence ID" value="SUT93430.1"/>
    <property type="molecule type" value="Genomic_DNA"/>
</dbReference>
<reference evidence="1 2" key="1">
    <citation type="submission" date="2018-06" db="EMBL/GenBank/DDBJ databases">
        <authorList>
            <consortium name="Pathogen Informatics"/>
            <person name="Doyle S."/>
        </authorList>
    </citation>
    <scope>NUCLEOTIDE SEQUENCE [LARGE SCALE GENOMIC DNA]</scope>
    <source>
        <strain evidence="1 2">NCTC10801</strain>
    </source>
</reference>
<evidence type="ECO:0000313" key="2">
    <source>
        <dbReference type="Proteomes" id="UP000254649"/>
    </source>
</evidence>
<accession>A0A380TXX6</accession>
<evidence type="ECO:0000313" key="1">
    <source>
        <dbReference type="EMBL" id="SUT93430.1"/>
    </source>
</evidence>